<protein>
    <submittedName>
        <fullName evidence="1">Uncharacterized protein</fullName>
    </submittedName>
</protein>
<evidence type="ECO:0000313" key="2">
    <source>
        <dbReference type="Proteomes" id="UP001183824"/>
    </source>
</evidence>
<dbReference type="EMBL" id="JAVREZ010000574">
    <property type="protein sequence ID" value="MDT0488837.1"/>
    <property type="molecule type" value="Genomic_DNA"/>
</dbReference>
<dbReference type="Proteomes" id="UP001183824">
    <property type="component" value="Unassembled WGS sequence"/>
</dbReference>
<dbReference type="RefSeq" id="WP_311721219.1">
    <property type="nucleotide sequence ID" value="NZ_JAVREZ010000574.1"/>
</dbReference>
<keyword evidence="2" id="KW-1185">Reference proteome</keyword>
<proteinExistence type="predicted"/>
<comment type="caution">
    <text evidence="1">The sequence shown here is derived from an EMBL/GenBank/DDBJ whole genome shotgun (WGS) entry which is preliminary data.</text>
</comment>
<feature type="non-terminal residue" evidence="1">
    <location>
        <position position="85"/>
    </location>
</feature>
<accession>A0ABU2VTG9</accession>
<evidence type="ECO:0000313" key="1">
    <source>
        <dbReference type="EMBL" id="MDT0488837.1"/>
    </source>
</evidence>
<reference evidence="2" key="1">
    <citation type="submission" date="2023-07" db="EMBL/GenBank/DDBJ databases">
        <title>30 novel species of actinomycetes from the DSMZ collection.</title>
        <authorList>
            <person name="Nouioui I."/>
        </authorList>
    </citation>
    <scope>NUCLEOTIDE SEQUENCE [LARGE SCALE GENOMIC DNA]</scope>
    <source>
        <strain evidence="2">DSM 41640</strain>
    </source>
</reference>
<gene>
    <name evidence="1" type="ORF">RNB18_53325</name>
</gene>
<name>A0ABU2VTG9_9ACTN</name>
<sequence length="85" mass="9602">MAVRTQDAKLGMYTYWKPGSMDIDTSRPIQHELYDYATDSGIHELDNQAGRSAKQADLQALLDHEVLPELRAPLPEFLDEAQEQG</sequence>
<organism evidence="1 2">
    <name type="scientific">Streptomyces doebereineriae</name>
    <dbReference type="NCBI Taxonomy" id="3075528"/>
    <lineage>
        <taxon>Bacteria</taxon>
        <taxon>Bacillati</taxon>
        <taxon>Actinomycetota</taxon>
        <taxon>Actinomycetes</taxon>
        <taxon>Kitasatosporales</taxon>
        <taxon>Streptomycetaceae</taxon>
        <taxon>Streptomyces</taxon>
    </lineage>
</organism>